<reference evidence="3" key="1">
    <citation type="submission" date="2022-12" db="EMBL/GenBank/DDBJ databases">
        <title>Bacterial isolates from different developmental stages of Nematostella vectensis.</title>
        <authorList>
            <person name="Fraune S."/>
        </authorList>
    </citation>
    <scope>NUCLEOTIDE SEQUENCE</scope>
    <source>
        <strain evidence="3">G21619-S1</strain>
    </source>
</reference>
<evidence type="ECO:0000313" key="4">
    <source>
        <dbReference type="Proteomes" id="UP001068379"/>
    </source>
</evidence>
<gene>
    <name evidence="3" type="ORF">O4H32_00745</name>
</gene>
<evidence type="ECO:0000313" key="3">
    <source>
        <dbReference type="EMBL" id="MCZ4328480.1"/>
    </source>
</evidence>
<dbReference type="RefSeq" id="WP_269355784.1">
    <property type="nucleotide sequence ID" value="NZ_JAPWHE010000001.1"/>
</dbReference>
<evidence type="ECO:0000256" key="1">
    <source>
        <dbReference type="SAM" id="MobiDB-lite"/>
    </source>
</evidence>
<comment type="caution">
    <text evidence="3">The sequence shown here is derived from an EMBL/GenBank/DDBJ whole genome shotgun (WGS) entry which is preliminary data.</text>
</comment>
<organism evidence="3 4">
    <name type="scientific">Castellaniella denitrificans</name>
    <dbReference type="NCBI Taxonomy" id="56119"/>
    <lineage>
        <taxon>Bacteria</taxon>
        <taxon>Pseudomonadati</taxon>
        <taxon>Pseudomonadota</taxon>
        <taxon>Betaproteobacteria</taxon>
        <taxon>Burkholderiales</taxon>
        <taxon>Alcaligenaceae</taxon>
        <taxon>Castellaniella</taxon>
    </lineage>
</organism>
<accession>A0ABT4LZJ4</accession>
<name>A0ABT4LZJ4_9BURK</name>
<keyword evidence="2" id="KW-0472">Membrane</keyword>
<keyword evidence="2" id="KW-1133">Transmembrane helix</keyword>
<sequence>MTTTTNGKNLTDPSIRDGFHDAYRVSWYGYISPILSIRRFINWGIMLLPCLIVPPLIVIYAIVAVVKVILFLLHTRTIRLYANQEGIWLYQGLFPWQRSLAGVRWHNVDEATSRTGFISWLTRAYPVRITNRYTKDTEIYAFDIARGDEFVSRINDVVGQRYAGGPIVQPIGRSKRPTALPDRSAPQAIE</sequence>
<keyword evidence="4" id="KW-1185">Reference proteome</keyword>
<evidence type="ECO:0008006" key="5">
    <source>
        <dbReference type="Google" id="ProtNLM"/>
    </source>
</evidence>
<keyword evidence="2" id="KW-0812">Transmembrane</keyword>
<dbReference type="Proteomes" id="UP001068379">
    <property type="component" value="Unassembled WGS sequence"/>
</dbReference>
<protein>
    <recommendedName>
        <fullName evidence="5">DUF304 domain-containing protein</fullName>
    </recommendedName>
</protein>
<evidence type="ECO:0000256" key="2">
    <source>
        <dbReference type="SAM" id="Phobius"/>
    </source>
</evidence>
<dbReference type="EMBL" id="JAPWHE010000001">
    <property type="protein sequence ID" value="MCZ4328480.1"/>
    <property type="molecule type" value="Genomic_DNA"/>
</dbReference>
<feature type="transmembrane region" description="Helical" evidence="2">
    <location>
        <begin position="40"/>
        <end position="73"/>
    </location>
</feature>
<feature type="region of interest" description="Disordered" evidence="1">
    <location>
        <begin position="169"/>
        <end position="190"/>
    </location>
</feature>
<proteinExistence type="predicted"/>